<dbReference type="PANTHER" id="PTHR33119:SF1">
    <property type="entry name" value="FE2OG DIOXYGENASE DOMAIN-CONTAINING PROTEIN"/>
    <property type="match status" value="1"/>
</dbReference>
<dbReference type="InterPro" id="IPR049207">
    <property type="entry name" value="DUF4246_N"/>
</dbReference>
<dbReference type="InterPro" id="IPR049192">
    <property type="entry name" value="DUF4246_C"/>
</dbReference>
<dbReference type="EMBL" id="CVRI01000057">
    <property type="protein sequence ID" value="CRL01837.1"/>
    <property type="molecule type" value="Genomic_DNA"/>
</dbReference>
<dbReference type="STRING" id="568069.A0A1J1INM6"/>
<gene>
    <name evidence="3" type="ORF">CLUMA_CG015174</name>
</gene>
<dbReference type="OrthoDB" id="7773833at2759"/>
<dbReference type="AlphaFoldDB" id="A0A1J1INM6"/>
<reference evidence="3 4" key="1">
    <citation type="submission" date="2015-04" db="EMBL/GenBank/DDBJ databases">
        <authorList>
            <person name="Syromyatnikov M.Y."/>
            <person name="Popov V.N."/>
        </authorList>
    </citation>
    <scope>NUCLEOTIDE SEQUENCE [LARGE SCALE GENOMIC DNA]</scope>
</reference>
<protein>
    <submittedName>
        <fullName evidence="3">CLUMA_CG015174, isoform A</fullName>
    </submittedName>
</protein>
<sequence length="503" mass="59829">MLPEDIELYCPYQNYYPRCMQELKMLDLSQRIRSKHNWHKKVLKNEIVSKWRKEAEEHGYDVDAIDYVIEEVKYYATLKDGSIEPGPVDGSWQADNLIDDAFSYEFKKLVSETLENIPDEEIDYHPGSDNQVIDLVHPSLYCYVEDMSLLINRKTINPTVLSSIENPKMKDRNWKYVPTYRPEAKYRWMPAEISFKDDTTISFDSYINNLHPFTHNKLYDFIGEILRRFIPMFNRSLTDVANPRGLRIDLKGWSWYHPEDTSNSDYKSYREYIKNRPILPVPVPKFEIPIPPEKFIDLNGEKLQIIVKLSYIKLTPEKPKYPGGTWHVEGIDEERIVATGIYYYDVDNITESKLSFRISVGAPNYSQDDHRGVEVIYGFKNREPLNQVIGHLITKQDRCIVFPNVYQHVVTPFELIDETKPGYRKILVFFLVDPYTKIVSTHNVLPQQPGWDDVDAWAPKNKRRTFTRRRAEENREKLMFERKYRRDEYQEYYYEREFSLCEH</sequence>
<dbReference type="Proteomes" id="UP000183832">
    <property type="component" value="Unassembled WGS sequence"/>
</dbReference>
<accession>A0A1J1INM6</accession>
<organism evidence="3 4">
    <name type="scientific">Clunio marinus</name>
    <dbReference type="NCBI Taxonomy" id="568069"/>
    <lineage>
        <taxon>Eukaryota</taxon>
        <taxon>Metazoa</taxon>
        <taxon>Ecdysozoa</taxon>
        <taxon>Arthropoda</taxon>
        <taxon>Hexapoda</taxon>
        <taxon>Insecta</taxon>
        <taxon>Pterygota</taxon>
        <taxon>Neoptera</taxon>
        <taxon>Endopterygota</taxon>
        <taxon>Diptera</taxon>
        <taxon>Nematocera</taxon>
        <taxon>Chironomoidea</taxon>
        <taxon>Chironomidae</taxon>
        <taxon>Clunio</taxon>
    </lineage>
</organism>
<evidence type="ECO:0000313" key="3">
    <source>
        <dbReference type="EMBL" id="CRL01837.1"/>
    </source>
</evidence>
<evidence type="ECO:0000259" key="1">
    <source>
        <dbReference type="Pfam" id="PF14033"/>
    </source>
</evidence>
<proteinExistence type="predicted"/>
<feature type="domain" description="DUF4246" evidence="2">
    <location>
        <begin position="14"/>
        <end position="54"/>
    </location>
</feature>
<feature type="domain" description="DUF4246" evidence="1">
    <location>
        <begin position="64"/>
        <end position="452"/>
    </location>
</feature>
<dbReference type="PANTHER" id="PTHR33119">
    <property type="entry name" value="IFI3P"/>
    <property type="match status" value="1"/>
</dbReference>
<evidence type="ECO:0000313" key="4">
    <source>
        <dbReference type="Proteomes" id="UP000183832"/>
    </source>
</evidence>
<dbReference type="InterPro" id="IPR025340">
    <property type="entry name" value="DUF4246"/>
</dbReference>
<evidence type="ECO:0000259" key="2">
    <source>
        <dbReference type="Pfam" id="PF21666"/>
    </source>
</evidence>
<dbReference type="Pfam" id="PF21666">
    <property type="entry name" value="DUF4246_N"/>
    <property type="match status" value="1"/>
</dbReference>
<name>A0A1J1INM6_9DIPT</name>
<dbReference type="Pfam" id="PF14033">
    <property type="entry name" value="DUF4246"/>
    <property type="match status" value="1"/>
</dbReference>
<keyword evidence="4" id="KW-1185">Reference proteome</keyword>